<comment type="caution">
    <text evidence="1">The sequence shown here is derived from an EMBL/GenBank/DDBJ whole genome shotgun (WGS) entry which is preliminary data.</text>
</comment>
<dbReference type="AlphaFoldDB" id="A0A8S3TJA1"/>
<organism evidence="1 2">
    <name type="scientific">Mytilus edulis</name>
    <name type="common">Blue mussel</name>
    <dbReference type="NCBI Taxonomy" id="6550"/>
    <lineage>
        <taxon>Eukaryota</taxon>
        <taxon>Metazoa</taxon>
        <taxon>Spiralia</taxon>
        <taxon>Lophotrochozoa</taxon>
        <taxon>Mollusca</taxon>
        <taxon>Bivalvia</taxon>
        <taxon>Autobranchia</taxon>
        <taxon>Pteriomorphia</taxon>
        <taxon>Mytilida</taxon>
        <taxon>Mytiloidea</taxon>
        <taxon>Mytilidae</taxon>
        <taxon>Mytilinae</taxon>
        <taxon>Mytilus</taxon>
    </lineage>
</organism>
<accession>A0A8S3TJA1</accession>
<evidence type="ECO:0000313" key="2">
    <source>
        <dbReference type="Proteomes" id="UP000683360"/>
    </source>
</evidence>
<keyword evidence="2" id="KW-1185">Reference proteome</keyword>
<name>A0A8S3TJA1_MYTED</name>
<gene>
    <name evidence="1" type="ORF">MEDL_46520</name>
</gene>
<reference evidence="1" key="1">
    <citation type="submission" date="2021-03" db="EMBL/GenBank/DDBJ databases">
        <authorList>
            <person name="Bekaert M."/>
        </authorList>
    </citation>
    <scope>NUCLEOTIDE SEQUENCE</scope>
</reference>
<dbReference type="EMBL" id="CAJPWZ010002219">
    <property type="protein sequence ID" value="CAG2233853.1"/>
    <property type="molecule type" value="Genomic_DNA"/>
</dbReference>
<sequence>MVKRNLPEEPEEGIKLKFKTNTSWFDTTRKFLPEDNVQDPDTLNKMWKNHKNQNRKRKNTKAIVSRGALQLCNSNNVAVTEMFETDIVQEEDFGIDWDGPIPVGDIDDTAVNVHTTNCPIPPEHSNELKRQIDPLLDRHDYLETLQFINQHDQ</sequence>
<proteinExistence type="predicted"/>
<evidence type="ECO:0000313" key="1">
    <source>
        <dbReference type="EMBL" id="CAG2233853.1"/>
    </source>
</evidence>
<protein>
    <submittedName>
        <fullName evidence="1">Uncharacterized protein</fullName>
    </submittedName>
</protein>
<dbReference type="Proteomes" id="UP000683360">
    <property type="component" value="Unassembled WGS sequence"/>
</dbReference>